<dbReference type="Pfam" id="PF15922">
    <property type="entry name" value="YjeJ"/>
    <property type="match status" value="1"/>
</dbReference>
<reference evidence="1 2" key="1">
    <citation type="submission" date="2019-03" db="EMBL/GenBank/DDBJ databases">
        <authorList>
            <consortium name="Pathogen Informatics"/>
        </authorList>
    </citation>
    <scope>NUCLEOTIDE SEQUENCE [LARGE SCALE GENOMIC DNA]</scope>
    <source>
        <strain evidence="1 2">NCTC12993</strain>
    </source>
</reference>
<dbReference type="InterPro" id="IPR031810">
    <property type="entry name" value="YjeJ-like"/>
</dbReference>
<name>A0A485A6Z6_KLUCR</name>
<keyword evidence="2" id="KW-1185">Reference proteome</keyword>
<dbReference type="AlphaFoldDB" id="A0A485A6Z6"/>
<dbReference type="EMBL" id="CAADJD010000006">
    <property type="protein sequence ID" value="VFS56652.1"/>
    <property type="molecule type" value="Genomic_DNA"/>
</dbReference>
<sequence length="287" mass="32704">MQNSITGINTAVIKYENHFLALLLKTKQSDGLYQHYYLQVPELASLLTILRNRMIVVSERLMFEGEAYGKKLRAFSDALMNHTPQIEEEELQHPNPERRVMSLMLKPGGSVSTLIATLQNDLITLLYIDDMLTGPLIAAIQQALIHAGETELIQYFASTVNHLMLYTARLSNTEAMNYQQYPQDDWKQLLFTHHLAILFCFNTAEGKKVLSGAVIKTSADHSSEEENNILMHTLEKYSTLQAVRDDKRACQIFSRVISAQPEKILTRDECLRPLHAFYLDTLDSLNT</sequence>
<dbReference type="Proteomes" id="UP000401081">
    <property type="component" value="Unassembled WGS sequence"/>
</dbReference>
<protein>
    <submittedName>
        <fullName evidence="1">Uncharacterized protein</fullName>
    </submittedName>
</protein>
<evidence type="ECO:0000313" key="1">
    <source>
        <dbReference type="EMBL" id="VFS56652.1"/>
    </source>
</evidence>
<organism evidence="1 2">
    <name type="scientific">Kluyvera cryocrescens</name>
    <name type="common">Kluyvera citrophila</name>
    <dbReference type="NCBI Taxonomy" id="580"/>
    <lineage>
        <taxon>Bacteria</taxon>
        <taxon>Pseudomonadati</taxon>
        <taxon>Pseudomonadota</taxon>
        <taxon>Gammaproteobacteria</taxon>
        <taxon>Enterobacterales</taxon>
        <taxon>Enterobacteriaceae</taxon>
        <taxon>Kluyvera</taxon>
    </lineage>
</organism>
<gene>
    <name evidence="1" type="ORF">NCTC12993_00511</name>
</gene>
<evidence type="ECO:0000313" key="2">
    <source>
        <dbReference type="Proteomes" id="UP000401081"/>
    </source>
</evidence>
<proteinExistence type="predicted"/>
<accession>A0A485A6Z6</accession>